<name>A0A412WXG9_9BACT</name>
<dbReference type="AlphaFoldDB" id="A0A412WXG9"/>
<sequence>MDKMVTFSCRKRKLVLFRLRQSLYANCSVAPENEALAHAARTAYAYFMELFEDTLINDDLYDFFHEAKFMENFYDVRQVLKWYFFDCDLTSSRFKDSTFEEKLDEQMELCQYNRQVAQSAAEAAIAFNYQVGPLALLPKEWLSTLLIVHDQPEKAGNVGTILTRDL</sequence>
<evidence type="ECO:0000313" key="1">
    <source>
        <dbReference type="EMBL" id="RGV32196.1"/>
    </source>
</evidence>
<protein>
    <submittedName>
        <fullName evidence="1">DUF3843 family protein</fullName>
    </submittedName>
</protein>
<accession>A0A412WXG9</accession>
<organism evidence="1 2">
    <name type="scientific">Butyricimonas virosa</name>
    <dbReference type="NCBI Taxonomy" id="544645"/>
    <lineage>
        <taxon>Bacteria</taxon>
        <taxon>Pseudomonadati</taxon>
        <taxon>Bacteroidota</taxon>
        <taxon>Bacteroidia</taxon>
        <taxon>Bacteroidales</taxon>
        <taxon>Odoribacteraceae</taxon>
        <taxon>Butyricimonas</taxon>
    </lineage>
</organism>
<reference evidence="1 2" key="1">
    <citation type="submission" date="2018-08" db="EMBL/GenBank/DDBJ databases">
        <title>A genome reference for cultivated species of the human gut microbiota.</title>
        <authorList>
            <person name="Zou Y."/>
            <person name="Xue W."/>
            <person name="Luo G."/>
        </authorList>
    </citation>
    <scope>NUCLEOTIDE SEQUENCE [LARGE SCALE GENOMIC DNA]</scope>
    <source>
        <strain evidence="1 2">AF14-49</strain>
    </source>
</reference>
<dbReference type="Proteomes" id="UP000283589">
    <property type="component" value="Unassembled WGS sequence"/>
</dbReference>
<evidence type="ECO:0000313" key="2">
    <source>
        <dbReference type="Proteomes" id="UP000283589"/>
    </source>
</evidence>
<dbReference type="Pfam" id="PF12954">
    <property type="entry name" value="DUF3843"/>
    <property type="match status" value="1"/>
</dbReference>
<dbReference type="RefSeq" id="WP_118261097.1">
    <property type="nucleotide sequence ID" value="NZ_QRZA01000023.1"/>
</dbReference>
<gene>
    <name evidence="1" type="ORF">DWW18_15030</name>
</gene>
<dbReference type="EMBL" id="QRZA01000023">
    <property type="protein sequence ID" value="RGV32196.1"/>
    <property type="molecule type" value="Genomic_DNA"/>
</dbReference>
<proteinExistence type="predicted"/>
<dbReference type="InterPro" id="IPR024214">
    <property type="entry name" value="DUF3843"/>
</dbReference>
<comment type="caution">
    <text evidence="1">The sequence shown here is derived from an EMBL/GenBank/DDBJ whole genome shotgun (WGS) entry which is preliminary data.</text>
</comment>